<dbReference type="RefSeq" id="WP_323466238.1">
    <property type="nucleotide sequence ID" value="NZ_CP144224.1"/>
</dbReference>
<evidence type="ECO:0000259" key="1">
    <source>
        <dbReference type="PROSITE" id="PS51186"/>
    </source>
</evidence>
<dbReference type="GO" id="GO:0016747">
    <property type="term" value="F:acyltransferase activity, transferring groups other than amino-acyl groups"/>
    <property type="evidence" value="ECO:0007669"/>
    <property type="project" value="InterPro"/>
</dbReference>
<dbReference type="PROSITE" id="PS51186">
    <property type="entry name" value="GNAT"/>
    <property type="match status" value="1"/>
</dbReference>
<dbReference type="SUPFAM" id="SSF55729">
    <property type="entry name" value="Acyl-CoA N-acyltransferases (Nat)"/>
    <property type="match status" value="1"/>
</dbReference>
<comment type="caution">
    <text evidence="2">The sequence shown here is derived from an EMBL/GenBank/DDBJ whole genome shotgun (WGS) entry which is preliminary data.</text>
</comment>
<gene>
    <name evidence="2" type="ORF">RYX45_06345</name>
</gene>
<dbReference type="InterPro" id="IPR016181">
    <property type="entry name" value="Acyl_CoA_acyltransferase"/>
</dbReference>
<reference evidence="2" key="1">
    <citation type="submission" date="2023-10" db="EMBL/GenBank/DDBJ databases">
        <title>Screening of Alkalihalophilus pseudofirmusBZ-TG-HK211 and Its Alleviation of Salt Stress on Rapeseed Growth.</title>
        <authorList>
            <person name="Zhao B."/>
            <person name="Guo T."/>
        </authorList>
    </citation>
    <scope>NUCLEOTIDE SEQUENCE</scope>
    <source>
        <strain evidence="2">BZ-TG-HK211</strain>
    </source>
</reference>
<dbReference type="InterPro" id="IPR000182">
    <property type="entry name" value="GNAT_dom"/>
</dbReference>
<evidence type="ECO:0000313" key="2">
    <source>
        <dbReference type="EMBL" id="MDV2884790.1"/>
    </source>
</evidence>
<protein>
    <submittedName>
        <fullName evidence="2">GNAT family protein</fullName>
        <ecNumber evidence="2">2.-.-.-</ecNumber>
    </submittedName>
</protein>
<dbReference type="Gene3D" id="3.40.630.30">
    <property type="match status" value="1"/>
</dbReference>
<proteinExistence type="predicted"/>
<sequence length="186" mass="21954">MINISGKLVTLKEATEKDLDELYYWKYEEEEQASKKWNGPYIPEPAIPKQEFKRDWEMSKEIFPQIPSALTIHVNEKLIGIVSCYWVDENTNWLETGIVIYDKEYWNGGYGTEAYRLWIDYLFTTTDLHRLGMSTWSGNIRMMRAAEKIGMKEEARIRQARTVNGVYYDAIKMGMLRSEWVLLNES</sequence>
<organism evidence="2 3">
    <name type="scientific">Alkalihalophilus pseudofirmus</name>
    <name type="common">Bacillus pseudofirmus</name>
    <dbReference type="NCBI Taxonomy" id="79885"/>
    <lineage>
        <taxon>Bacteria</taxon>
        <taxon>Bacillati</taxon>
        <taxon>Bacillota</taxon>
        <taxon>Bacilli</taxon>
        <taxon>Bacillales</taxon>
        <taxon>Bacillaceae</taxon>
        <taxon>Alkalihalophilus</taxon>
    </lineage>
</organism>
<dbReference type="Pfam" id="PF13302">
    <property type="entry name" value="Acetyltransf_3"/>
    <property type="match status" value="1"/>
</dbReference>
<dbReference type="PANTHER" id="PTHR43415:SF4">
    <property type="entry name" value="N-ACETYLTRANSFERASE DOMAIN-CONTAINING PROTEIN"/>
    <property type="match status" value="1"/>
</dbReference>
<feature type="domain" description="N-acetyltransferase" evidence="1">
    <location>
        <begin position="9"/>
        <end position="174"/>
    </location>
</feature>
<accession>A0AAJ2L194</accession>
<dbReference type="EC" id="2.-.-.-" evidence="2"/>
<evidence type="ECO:0000313" key="3">
    <source>
        <dbReference type="Proteomes" id="UP001285636"/>
    </source>
</evidence>
<dbReference type="EMBL" id="JAWJAY010000001">
    <property type="protein sequence ID" value="MDV2884790.1"/>
    <property type="molecule type" value="Genomic_DNA"/>
</dbReference>
<dbReference type="AlphaFoldDB" id="A0AAJ2L194"/>
<dbReference type="PANTHER" id="PTHR43415">
    <property type="entry name" value="SPERMIDINE N(1)-ACETYLTRANSFERASE"/>
    <property type="match status" value="1"/>
</dbReference>
<keyword evidence="2" id="KW-0808">Transferase</keyword>
<dbReference type="Proteomes" id="UP001285636">
    <property type="component" value="Unassembled WGS sequence"/>
</dbReference>
<name>A0AAJ2L194_ALKPS</name>